<feature type="compositionally biased region" description="Basic residues" evidence="1">
    <location>
        <begin position="34"/>
        <end position="44"/>
    </location>
</feature>
<feature type="region of interest" description="Disordered" evidence="1">
    <location>
        <begin position="21"/>
        <end position="44"/>
    </location>
</feature>
<accession>A0A803LM58</accession>
<dbReference type="PANTHER" id="PTHR36355:SF1">
    <property type="entry name" value="EXPRESSED PROTEIN"/>
    <property type="match status" value="1"/>
</dbReference>
<dbReference type="OrthoDB" id="1731546at2759"/>
<dbReference type="EnsemblPlants" id="AUR62015369-RA">
    <property type="protein sequence ID" value="AUR62015369-RA:cds"/>
    <property type="gene ID" value="AUR62015369"/>
</dbReference>
<name>A0A803LM58_CHEQI</name>
<dbReference type="AlphaFoldDB" id="A0A803LM58"/>
<gene>
    <name evidence="2" type="primary">LOC110689240</name>
</gene>
<dbReference type="PANTHER" id="PTHR36355">
    <property type="entry name" value="EXPRESSED PROTEIN"/>
    <property type="match status" value="1"/>
</dbReference>
<keyword evidence="3" id="KW-1185">Reference proteome</keyword>
<evidence type="ECO:0000313" key="2">
    <source>
        <dbReference type="EnsemblPlants" id="AUR62015369-RA:cds"/>
    </source>
</evidence>
<evidence type="ECO:0000313" key="3">
    <source>
        <dbReference type="Proteomes" id="UP000596660"/>
    </source>
</evidence>
<proteinExistence type="predicted"/>
<evidence type="ECO:0000256" key="1">
    <source>
        <dbReference type="SAM" id="MobiDB-lite"/>
    </source>
</evidence>
<dbReference type="GeneID" id="110689240"/>
<dbReference type="OMA" id="GAIEKTW"/>
<protein>
    <submittedName>
        <fullName evidence="2">Uncharacterized protein</fullName>
    </submittedName>
</protein>
<dbReference type="Gramene" id="AUR62015369-RA">
    <property type="protein sequence ID" value="AUR62015369-RA:cds"/>
    <property type="gene ID" value="AUR62015369"/>
</dbReference>
<reference evidence="2" key="2">
    <citation type="submission" date="2021-03" db="UniProtKB">
        <authorList>
            <consortium name="EnsemblPlants"/>
        </authorList>
    </citation>
    <scope>IDENTIFICATION</scope>
</reference>
<dbReference type="RefSeq" id="XP_021721665.1">
    <property type="nucleotide sequence ID" value="XM_021865973.1"/>
</dbReference>
<dbReference type="Proteomes" id="UP000596660">
    <property type="component" value="Unplaced"/>
</dbReference>
<organism evidence="2 3">
    <name type="scientific">Chenopodium quinoa</name>
    <name type="common">Quinoa</name>
    <dbReference type="NCBI Taxonomy" id="63459"/>
    <lineage>
        <taxon>Eukaryota</taxon>
        <taxon>Viridiplantae</taxon>
        <taxon>Streptophyta</taxon>
        <taxon>Embryophyta</taxon>
        <taxon>Tracheophyta</taxon>
        <taxon>Spermatophyta</taxon>
        <taxon>Magnoliopsida</taxon>
        <taxon>eudicotyledons</taxon>
        <taxon>Gunneridae</taxon>
        <taxon>Pentapetalae</taxon>
        <taxon>Caryophyllales</taxon>
        <taxon>Chenopodiaceae</taxon>
        <taxon>Chenopodioideae</taxon>
        <taxon>Atripliceae</taxon>
        <taxon>Chenopodium</taxon>
    </lineage>
</organism>
<sequence>MESPQLVQHVSDQLLRKFAEIDSDSDYDHPSSPPRKRRTTQKKRKVVYGDENDWETCILMSPLNVGSNASLRVVERKSLLPQHYKTRRSSSSSSSGNFIVKHLRAHRFRGARDFRTKCVLSAIEKTWSKAVRGASKVFMEKHYNRHRSLIDDIV</sequence>
<reference evidence="2" key="1">
    <citation type="journal article" date="2017" name="Nature">
        <title>The genome of Chenopodium quinoa.</title>
        <authorList>
            <person name="Jarvis D.E."/>
            <person name="Ho Y.S."/>
            <person name="Lightfoot D.J."/>
            <person name="Schmoeckel S.M."/>
            <person name="Li B."/>
            <person name="Borm T.J.A."/>
            <person name="Ohyanagi H."/>
            <person name="Mineta K."/>
            <person name="Michell C.T."/>
            <person name="Saber N."/>
            <person name="Kharbatia N.M."/>
            <person name="Rupper R.R."/>
            <person name="Sharp A.R."/>
            <person name="Dally N."/>
            <person name="Boughton B.A."/>
            <person name="Woo Y.H."/>
            <person name="Gao G."/>
            <person name="Schijlen E.G.W.M."/>
            <person name="Guo X."/>
            <person name="Momin A.A."/>
            <person name="Negrao S."/>
            <person name="Al-Babili S."/>
            <person name="Gehring C."/>
            <person name="Roessner U."/>
            <person name="Jung C."/>
            <person name="Murphy K."/>
            <person name="Arold S.T."/>
            <person name="Gojobori T."/>
            <person name="van der Linden C.G."/>
            <person name="van Loo E.N."/>
            <person name="Jellen E.N."/>
            <person name="Maughan P.J."/>
            <person name="Tester M."/>
        </authorList>
    </citation>
    <scope>NUCLEOTIDE SEQUENCE [LARGE SCALE GENOMIC DNA]</scope>
    <source>
        <strain evidence="2">cv. PI 614886</strain>
    </source>
</reference>
<dbReference type="KEGG" id="cqi:110689240"/>